<reference evidence="1 2" key="1">
    <citation type="submission" date="2013-06" db="EMBL/GenBank/DDBJ databases">
        <authorList>
            <person name="Weinstock G."/>
            <person name="Sodergren E."/>
            <person name="Lobos E.A."/>
            <person name="Fulton L."/>
            <person name="Fulton R."/>
            <person name="Courtney L."/>
            <person name="Fronick C."/>
            <person name="O'Laughlin M."/>
            <person name="Godfrey J."/>
            <person name="Wilson R.M."/>
            <person name="Miner T."/>
            <person name="Farmer C."/>
            <person name="Delehaunty K."/>
            <person name="Cordes M."/>
            <person name="Minx P."/>
            <person name="Tomlinson C."/>
            <person name="Chen J."/>
            <person name="Wollam A."/>
            <person name="Pepin K.H."/>
            <person name="Bhonagiri V."/>
            <person name="Zhang X."/>
            <person name="Warren W."/>
            <person name="Mitreva M."/>
            <person name="Mardis E.R."/>
            <person name="Wilson R.K."/>
        </authorList>
    </citation>
    <scope>NUCLEOTIDE SEQUENCE [LARGE SCALE GENOMIC DNA]</scope>
    <source>
        <strain evidence="1 2">JCP8017A</strain>
    </source>
</reference>
<comment type="caution">
    <text evidence="1">The sequence shown here is derived from an EMBL/GenBank/DDBJ whole genome shotgun (WGS) entry which is preliminary data.</text>
</comment>
<dbReference type="EMBL" id="ATJN01000106">
    <property type="protein sequence ID" value="EPI50061.1"/>
    <property type="molecule type" value="Genomic_DNA"/>
</dbReference>
<proteinExistence type="predicted"/>
<organism evidence="1 2">
    <name type="scientific">Gardnerella pickettii JCP8017A</name>
    <dbReference type="NCBI Taxonomy" id="1261062"/>
    <lineage>
        <taxon>Bacteria</taxon>
        <taxon>Bacillati</taxon>
        <taxon>Actinomycetota</taxon>
        <taxon>Actinomycetes</taxon>
        <taxon>Bifidobacteriales</taxon>
        <taxon>Bifidobacteriaceae</taxon>
        <taxon>Gardnerella</taxon>
        <taxon>Gardnerella pickettii</taxon>
    </lineage>
</organism>
<dbReference type="HOGENOM" id="CLU_2752054_0_0_11"/>
<accession>T2PJ01</accession>
<protein>
    <submittedName>
        <fullName evidence="1">Uncharacterized protein</fullName>
    </submittedName>
</protein>
<evidence type="ECO:0000313" key="1">
    <source>
        <dbReference type="EMBL" id="EPI50061.1"/>
    </source>
</evidence>
<gene>
    <name evidence="1" type="ORF">HMPREF1577_01279</name>
</gene>
<dbReference type="PATRIC" id="fig|1261062.4.peg.1146"/>
<name>T2PJ01_9BIFI</name>
<evidence type="ECO:0000313" key="2">
    <source>
        <dbReference type="Proteomes" id="UP000015779"/>
    </source>
</evidence>
<sequence>MQLSALFLTAISSRSADLAHKVHWTLCLKPNHALKELETRYAISSSVKANKKAAARCVKQLATASRSGLT</sequence>
<dbReference type="AlphaFoldDB" id="T2PJ01"/>
<dbReference type="Proteomes" id="UP000015779">
    <property type="component" value="Unassembled WGS sequence"/>
</dbReference>